<name>A0A6A4JYR9_APOLU</name>
<dbReference type="EMBL" id="WIXP02000003">
    <property type="protein sequence ID" value="KAF6213843.1"/>
    <property type="molecule type" value="Genomic_DNA"/>
</dbReference>
<dbReference type="AlphaFoldDB" id="A0A6A4JYR9"/>
<comment type="caution">
    <text evidence="1">The sequence shown here is derived from an EMBL/GenBank/DDBJ whole genome shotgun (WGS) entry which is preliminary data.</text>
</comment>
<evidence type="ECO:0000313" key="2">
    <source>
        <dbReference type="Proteomes" id="UP000466442"/>
    </source>
</evidence>
<organism evidence="1 2">
    <name type="scientific">Apolygus lucorum</name>
    <name type="common">Small green plant bug</name>
    <name type="synonym">Lygocoris lucorum</name>
    <dbReference type="NCBI Taxonomy" id="248454"/>
    <lineage>
        <taxon>Eukaryota</taxon>
        <taxon>Metazoa</taxon>
        <taxon>Ecdysozoa</taxon>
        <taxon>Arthropoda</taxon>
        <taxon>Hexapoda</taxon>
        <taxon>Insecta</taxon>
        <taxon>Pterygota</taxon>
        <taxon>Neoptera</taxon>
        <taxon>Paraneoptera</taxon>
        <taxon>Hemiptera</taxon>
        <taxon>Heteroptera</taxon>
        <taxon>Panheteroptera</taxon>
        <taxon>Cimicomorpha</taxon>
        <taxon>Miridae</taxon>
        <taxon>Mirini</taxon>
        <taxon>Apolygus</taxon>
    </lineage>
</organism>
<reference evidence="1" key="1">
    <citation type="journal article" date="2021" name="Mol. Ecol. Resour.">
        <title>Apolygus lucorum genome provides insights into omnivorousness and mesophyll feeding.</title>
        <authorList>
            <person name="Liu Y."/>
            <person name="Liu H."/>
            <person name="Wang H."/>
            <person name="Huang T."/>
            <person name="Liu B."/>
            <person name="Yang B."/>
            <person name="Yin L."/>
            <person name="Li B."/>
            <person name="Zhang Y."/>
            <person name="Zhang S."/>
            <person name="Jiang F."/>
            <person name="Zhang X."/>
            <person name="Ren Y."/>
            <person name="Wang B."/>
            <person name="Wang S."/>
            <person name="Lu Y."/>
            <person name="Wu K."/>
            <person name="Fan W."/>
            <person name="Wang G."/>
        </authorList>
    </citation>
    <scope>NUCLEOTIDE SEQUENCE</scope>
    <source>
        <strain evidence="1">12Hb</strain>
    </source>
</reference>
<keyword evidence="2" id="KW-1185">Reference proteome</keyword>
<proteinExistence type="predicted"/>
<accession>A0A6A4JYR9</accession>
<protein>
    <submittedName>
        <fullName evidence="1">Uncharacterized protein</fullName>
    </submittedName>
</protein>
<dbReference type="OrthoDB" id="6589007at2759"/>
<evidence type="ECO:0000313" key="1">
    <source>
        <dbReference type="EMBL" id="KAF6213843.1"/>
    </source>
</evidence>
<dbReference type="Proteomes" id="UP000466442">
    <property type="component" value="Unassembled WGS sequence"/>
</dbReference>
<gene>
    <name evidence="1" type="ORF">GE061_011567</name>
</gene>
<sequence>MLTLDAADRQGVQVVDDPPGRRDLSTVGTPLLQDRLFRRHHPLVAYSGSRASTQIKTVAPGLAIAISQINMLSPVTILGILHCFTPGWSITIDSKLEVDPPPSLLVKNSNGELALDSSISPKVVKAFYEIHFVPATGPQDESGNGIVAVTTPQKCPFAVNTDLCKYYFTPSKVVTVQRIDDLIEKSKEGTVPVVQGVVPTDKWDTDKFMKEVNDTIHNQVNAVVPLHNKNKTEGVPVYTGTVNTQGVLNKPEYPPRLPPYRPYYPPPARPPYPWNSNGWNNCLQPPCPWRTPYSSQIL</sequence>